<reference evidence="13 14" key="1">
    <citation type="journal article" date="2020" name="Nature">
        <title>Six reference-quality genomes reveal evolution of bat adaptations.</title>
        <authorList>
            <person name="Jebb D."/>
            <person name="Huang Z."/>
            <person name="Pippel M."/>
            <person name="Hughes G.M."/>
            <person name="Lavrichenko K."/>
            <person name="Devanna P."/>
            <person name="Winkler S."/>
            <person name="Jermiin L.S."/>
            <person name="Skirmuntt E.C."/>
            <person name="Katzourakis A."/>
            <person name="Burkitt-Gray L."/>
            <person name="Ray D.A."/>
            <person name="Sullivan K.A.M."/>
            <person name="Roscito J.G."/>
            <person name="Kirilenko B.M."/>
            <person name="Davalos L.M."/>
            <person name="Corthals A.P."/>
            <person name="Power M.L."/>
            <person name="Jones G."/>
            <person name="Ransome R.D."/>
            <person name="Dechmann D.K.N."/>
            <person name="Locatelli A.G."/>
            <person name="Puechmaille S.J."/>
            <person name="Fedrigo O."/>
            <person name="Jarvis E.D."/>
            <person name="Hiller M."/>
            <person name="Vernes S.C."/>
            <person name="Myers E.W."/>
            <person name="Teeling E.C."/>
        </authorList>
    </citation>
    <scope>NUCLEOTIDE SEQUENCE [LARGE SCALE GENOMIC DNA]</scope>
    <source>
        <strain evidence="13">MMolMol1</strain>
        <tissue evidence="13">Muscle</tissue>
    </source>
</reference>
<dbReference type="AlphaFoldDB" id="A0A7J8IBS3"/>
<organism evidence="13 14">
    <name type="scientific">Molossus molossus</name>
    <name type="common">Pallas' mastiff bat</name>
    <name type="synonym">Vespertilio molossus</name>
    <dbReference type="NCBI Taxonomy" id="27622"/>
    <lineage>
        <taxon>Eukaryota</taxon>
        <taxon>Metazoa</taxon>
        <taxon>Chordata</taxon>
        <taxon>Craniata</taxon>
        <taxon>Vertebrata</taxon>
        <taxon>Euteleostomi</taxon>
        <taxon>Mammalia</taxon>
        <taxon>Eutheria</taxon>
        <taxon>Laurasiatheria</taxon>
        <taxon>Chiroptera</taxon>
        <taxon>Yangochiroptera</taxon>
        <taxon>Molossidae</taxon>
        <taxon>Molossus</taxon>
    </lineage>
</organism>
<keyword evidence="11" id="KW-0732">Signal</keyword>
<protein>
    <recommendedName>
        <fullName evidence="9">tryptase</fullName>
        <ecNumber evidence="9">3.4.21.59</ecNumber>
    </recommendedName>
</protein>
<evidence type="ECO:0000256" key="5">
    <source>
        <dbReference type="ARBA" id="ARBA00023157"/>
    </source>
</evidence>
<dbReference type="PANTHER" id="PTHR24252">
    <property type="entry name" value="ACROSIN-RELATED"/>
    <property type="match status" value="1"/>
</dbReference>
<dbReference type="EC" id="3.4.21.59" evidence="9"/>
<comment type="catalytic activity">
    <reaction evidence="7">
        <text>Preferential cleavage: Arg-|-Xaa, Lys-|-Xaa, but with more restricted specificity than trypsin.</text>
        <dbReference type="EC" id="3.4.21.59"/>
    </reaction>
</comment>
<sequence>MTTLLFLPHAGPGASRKASSLLLLLLLLLLSAWDAAMANRHPDSKGFALSNDVACGQRHMQGKVIGGMDALDKKWPWQVSVHYGGFHICGGSIINEYWVLSAAHCFGRDKNTEAFDMYVGLVDLKVAGNHTQWFEVNKVIMHHTYEVYHPIGGDIALVQLKTRIVFSDSVLPICIATPDVNLQNLTCWTTGWGLISQKGDSSDHLQEVQMPLIPLALCQLLYGHTSYILPDMMCAGDLRNVKTVCEGDSGGPLVCEFNHIWVQIGIVSWGRGCMFPMYPAVYARVSHFSTWIHHQIAHTPPPPQPLPTLSSTLGASFSVLMTMMAFLTML</sequence>
<dbReference type="SMART" id="SM00020">
    <property type="entry name" value="Tryp_SPc"/>
    <property type="match status" value="1"/>
</dbReference>
<comment type="caution">
    <text evidence="13">The sequence shown here is derived from an EMBL/GenBank/DDBJ whole genome shotgun (WGS) entry which is preliminary data.</text>
</comment>
<dbReference type="InterPro" id="IPR001254">
    <property type="entry name" value="Trypsin_dom"/>
</dbReference>
<dbReference type="InterPro" id="IPR043504">
    <property type="entry name" value="Peptidase_S1_PA_chymotrypsin"/>
</dbReference>
<evidence type="ECO:0000313" key="13">
    <source>
        <dbReference type="EMBL" id="KAF6481645.1"/>
    </source>
</evidence>
<dbReference type="GO" id="GO:0004252">
    <property type="term" value="F:serine-type endopeptidase activity"/>
    <property type="evidence" value="ECO:0007669"/>
    <property type="project" value="UniProtKB-EC"/>
</dbReference>
<evidence type="ECO:0000256" key="4">
    <source>
        <dbReference type="ARBA" id="ARBA00022825"/>
    </source>
</evidence>
<evidence type="ECO:0000256" key="2">
    <source>
        <dbReference type="ARBA" id="ARBA00022670"/>
    </source>
</evidence>
<dbReference type="OrthoDB" id="10002959at2759"/>
<dbReference type="EMBL" id="JACASF010000004">
    <property type="protein sequence ID" value="KAF6481645.1"/>
    <property type="molecule type" value="Genomic_DNA"/>
</dbReference>
<keyword evidence="4 10" id="KW-0720">Serine protease</keyword>
<feature type="domain" description="Peptidase S1" evidence="12">
    <location>
        <begin position="64"/>
        <end position="297"/>
    </location>
</feature>
<dbReference type="PRINTS" id="PR00722">
    <property type="entry name" value="CHYMOTRYPSIN"/>
</dbReference>
<dbReference type="PROSITE" id="PS00134">
    <property type="entry name" value="TRYPSIN_HIS"/>
    <property type="match status" value="1"/>
</dbReference>
<keyword evidence="5" id="KW-1015">Disulfide bond</keyword>
<accession>A0A7J8IBS3</accession>
<dbReference type="Pfam" id="PF00089">
    <property type="entry name" value="Trypsin"/>
    <property type="match status" value="1"/>
</dbReference>
<keyword evidence="3 10" id="KW-0378">Hydrolase</keyword>
<keyword evidence="2 10" id="KW-0645">Protease</keyword>
<dbReference type="FunCoup" id="A0A7J8IBS3">
    <property type="interactions" value="3"/>
</dbReference>
<dbReference type="InParanoid" id="A0A7J8IBS3"/>
<dbReference type="InterPro" id="IPR033116">
    <property type="entry name" value="TRYPSIN_SER"/>
</dbReference>
<dbReference type="InterPro" id="IPR018114">
    <property type="entry name" value="TRYPSIN_HIS"/>
</dbReference>
<dbReference type="Gene3D" id="2.40.10.10">
    <property type="entry name" value="Trypsin-like serine proteases"/>
    <property type="match status" value="1"/>
</dbReference>
<dbReference type="InterPro" id="IPR009003">
    <property type="entry name" value="Peptidase_S1_PA"/>
</dbReference>
<evidence type="ECO:0000256" key="9">
    <source>
        <dbReference type="ARBA" id="ARBA00066748"/>
    </source>
</evidence>
<proteinExistence type="predicted"/>
<comment type="function">
    <text evidence="8">Tryptase is the major neutral protease present in mast cells and is secreted upon the coupled activation-degranulation response of this cell type.</text>
</comment>
<feature type="signal peptide" evidence="11">
    <location>
        <begin position="1"/>
        <end position="38"/>
    </location>
</feature>
<gene>
    <name evidence="13" type="ORF">HJG59_014914</name>
</gene>
<evidence type="ECO:0000256" key="11">
    <source>
        <dbReference type="SAM" id="SignalP"/>
    </source>
</evidence>
<dbReference type="PROSITE" id="PS50240">
    <property type="entry name" value="TRYPSIN_DOM"/>
    <property type="match status" value="1"/>
</dbReference>
<evidence type="ECO:0000256" key="6">
    <source>
        <dbReference type="ARBA" id="ARBA00023180"/>
    </source>
</evidence>
<evidence type="ECO:0000313" key="14">
    <source>
        <dbReference type="Proteomes" id="UP000550707"/>
    </source>
</evidence>
<dbReference type="PANTHER" id="PTHR24252:SF27">
    <property type="entry name" value="TRANSMEMBRANE PROTEASE SERINE 3-LIKE"/>
    <property type="match status" value="1"/>
</dbReference>
<evidence type="ECO:0000256" key="1">
    <source>
        <dbReference type="ARBA" id="ARBA00011881"/>
    </source>
</evidence>
<comment type="subunit">
    <text evidence="1">Homotetramer.</text>
</comment>
<feature type="chain" id="PRO_5029465170" description="tryptase" evidence="11">
    <location>
        <begin position="39"/>
        <end position="330"/>
    </location>
</feature>
<evidence type="ECO:0000256" key="7">
    <source>
        <dbReference type="ARBA" id="ARBA00050838"/>
    </source>
</evidence>
<dbReference type="SUPFAM" id="SSF50494">
    <property type="entry name" value="Trypsin-like serine proteases"/>
    <property type="match status" value="1"/>
</dbReference>
<evidence type="ECO:0000259" key="12">
    <source>
        <dbReference type="PROSITE" id="PS50240"/>
    </source>
</evidence>
<evidence type="ECO:0000256" key="3">
    <source>
        <dbReference type="ARBA" id="ARBA00022801"/>
    </source>
</evidence>
<name>A0A7J8IBS3_MOLMO</name>
<keyword evidence="14" id="KW-1185">Reference proteome</keyword>
<dbReference type="FunFam" id="2.40.10.10:FF:000039">
    <property type="entry name" value="Brain-specific serine protease 4"/>
    <property type="match status" value="1"/>
</dbReference>
<dbReference type="Proteomes" id="UP000550707">
    <property type="component" value="Unassembled WGS sequence"/>
</dbReference>
<keyword evidence="6" id="KW-0325">Glycoprotein</keyword>
<dbReference type="GO" id="GO:0006508">
    <property type="term" value="P:proteolysis"/>
    <property type="evidence" value="ECO:0007669"/>
    <property type="project" value="UniProtKB-KW"/>
</dbReference>
<evidence type="ECO:0000256" key="10">
    <source>
        <dbReference type="RuleBase" id="RU363034"/>
    </source>
</evidence>
<evidence type="ECO:0000256" key="8">
    <source>
        <dbReference type="ARBA" id="ARBA00054350"/>
    </source>
</evidence>
<dbReference type="PROSITE" id="PS00135">
    <property type="entry name" value="TRYPSIN_SER"/>
    <property type="match status" value="1"/>
</dbReference>
<dbReference type="CDD" id="cd00190">
    <property type="entry name" value="Tryp_SPc"/>
    <property type="match status" value="1"/>
</dbReference>
<dbReference type="InterPro" id="IPR001314">
    <property type="entry name" value="Peptidase_S1A"/>
</dbReference>